<dbReference type="PROSITE" id="PS00924">
    <property type="entry name" value="ASP_GLU_RACEMASE_2"/>
    <property type="match status" value="1"/>
</dbReference>
<protein>
    <recommendedName>
        <fullName evidence="5">Aspartate racemase</fullName>
    </recommendedName>
</protein>
<keyword evidence="2" id="KW-0413">Isomerase</keyword>
<gene>
    <name evidence="3" type="ORF">EYZ11_010960</name>
</gene>
<accession>A0A4S3J402</accession>
<keyword evidence="4" id="KW-1185">Reference proteome</keyword>
<evidence type="ECO:0000313" key="3">
    <source>
        <dbReference type="EMBL" id="THC89596.1"/>
    </source>
</evidence>
<dbReference type="InterPro" id="IPR033134">
    <property type="entry name" value="Asp/Glu_racemase_AS_2"/>
</dbReference>
<dbReference type="AlphaFoldDB" id="A0A4S3J402"/>
<dbReference type="Pfam" id="PF01177">
    <property type="entry name" value="Asp_Glu_race"/>
    <property type="match status" value="1"/>
</dbReference>
<dbReference type="InterPro" id="IPR015942">
    <property type="entry name" value="Asp/Glu/hydantoin_racemase"/>
</dbReference>
<dbReference type="SUPFAM" id="SSF53681">
    <property type="entry name" value="Aspartate/glutamate racemase"/>
    <property type="match status" value="2"/>
</dbReference>
<comment type="caution">
    <text evidence="3">The sequence shown here is derived from an EMBL/GenBank/DDBJ whole genome shotgun (WGS) entry which is preliminary data.</text>
</comment>
<comment type="similarity">
    <text evidence="1">Belongs to the aspartate/glutamate racemases family.</text>
</comment>
<reference evidence="3 4" key="1">
    <citation type="submission" date="2019-03" db="EMBL/GenBank/DDBJ databases">
        <title>The genome sequence of a newly discovered highly antifungal drug resistant Aspergillus species, Aspergillus tanneri NIH 1004.</title>
        <authorList>
            <person name="Mounaud S."/>
            <person name="Singh I."/>
            <person name="Joardar V."/>
            <person name="Pakala S."/>
            <person name="Pakala S."/>
            <person name="Venepally P."/>
            <person name="Hoover J."/>
            <person name="Nierman W."/>
            <person name="Chung J."/>
            <person name="Losada L."/>
        </authorList>
    </citation>
    <scope>NUCLEOTIDE SEQUENCE [LARGE SCALE GENOMIC DNA]</scope>
    <source>
        <strain evidence="3 4">NIH1004</strain>
    </source>
</reference>
<dbReference type="STRING" id="1220188.A0A4S3J402"/>
<dbReference type="Gene3D" id="3.40.50.1860">
    <property type="match status" value="2"/>
</dbReference>
<dbReference type="VEuPathDB" id="FungiDB:EYZ11_010960"/>
<name>A0A4S3J402_9EURO</name>
<dbReference type="PANTHER" id="PTHR21198:SF7">
    <property type="entry name" value="ASPARTATE-GLUTAMATE RACEMASE FAMILY"/>
    <property type="match status" value="1"/>
</dbReference>
<dbReference type="EMBL" id="SOSA01000631">
    <property type="protein sequence ID" value="THC89596.1"/>
    <property type="molecule type" value="Genomic_DNA"/>
</dbReference>
<evidence type="ECO:0000256" key="2">
    <source>
        <dbReference type="ARBA" id="ARBA00023235"/>
    </source>
</evidence>
<dbReference type="PANTHER" id="PTHR21198">
    <property type="entry name" value="GLUTAMATE RACEMASE"/>
    <property type="match status" value="1"/>
</dbReference>
<evidence type="ECO:0000256" key="1">
    <source>
        <dbReference type="ARBA" id="ARBA00007847"/>
    </source>
</evidence>
<organism evidence="3 4">
    <name type="scientific">Aspergillus tanneri</name>
    <dbReference type="NCBI Taxonomy" id="1220188"/>
    <lineage>
        <taxon>Eukaryota</taxon>
        <taxon>Fungi</taxon>
        <taxon>Dikarya</taxon>
        <taxon>Ascomycota</taxon>
        <taxon>Pezizomycotina</taxon>
        <taxon>Eurotiomycetes</taxon>
        <taxon>Eurotiomycetidae</taxon>
        <taxon>Eurotiales</taxon>
        <taxon>Aspergillaceae</taxon>
        <taxon>Aspergillus</taxon>
        <taxon>Aspergillus subgen. Circumdati</taxon>
    </lineage>
</organism>
<dbReference type="NCBIfam" id="TIGR00035">
    <property type="entry name" value="asp_race"/>
    <property type="match status" value="1"/>
</dbReference>
<dbReference type="InterPro" id="IPR004380">
    <property type="entry name" value="Asp_race"/>
</dbReference>
<evidence type="ECO:0008006" key="5">
    <source>
        <dbReference type="Google" id="ProtNLM"/>
    </source>
</evidence>
<evidence type="ECO:0000313" key="4">
    <source>
        <dbReference type="Proteomes" id="UP000308092"/>
    </source>
</evidence>
<proteinExistence type="inferred from homology"/>
<sequence>MKTIGIIGGIGWPSTIAYYQAINKLTAKRLGGSGTHCAKLVLIQTDFHELEELVQESRWDKIGEIFIGLAERLQLAGAELFLLACNTFHMVAPQIQSHISLPMVHIVDTTARKVTEGGYRIVGLIGSRYTMNGDYFIGRLTSEYGLTVVVPDEGQQNEISGALHGQDAIACLVGRGAEVIILGCTEFGLIVQPGDSPVPIVDTTIAHAEASVEMAMAD</sequence>
<dbReference type="Proteomes" id="UP000308092">
    <property type="component" value="Unassembled WGS sequence"/>
</dbReference>
<dbReference type="GO" id="GO:0047661">
    <property type="term" value="F:amino-acid racemase activity"/>
    <property type="evidence" value="ECO:0007669"/>
    <property type="project" value="InterPro"/>
</dbReference>
<dbReference type="InterPro" id="IPR001920">
    <property type="entry name" value="Asp/Glu_race"/>
</dbReference>